<reference evidence="3 4" key="1">
    <citation type="submission" date="2020-03" db="EMBL/GenBank/DDBJ databases">
        <title>Above-ground endophytic microbial communities from plants in different locations in the United States.</title>
        <authorList>
            <person name="Frank C."/>
        </authorList>
    </citation>
    <scope>NUCLEOTIDE SEQUENCE [LARGE SCALE GENOMIC DNA]</scope>
    <source>
        <strain evidence="3 4">WW7</strain>
    </source>
</reference>
<evidence type="ECO:0000256" key="1">
    <source>
        <dbReference type="SAM" id="MobiDB-lite"/>
    </source>
</evidence>
<organism evidence="3 4">
    <name type="scientific">Curtobacterium salicis</name>
    <dbReference type="NCBI Taxonomy" id="1779862"/>
    <lineage>
        <taxon>Bacteria</taxon>
        <taxon>Bacillati</taxon>
        <taxon>Actinomycetota</taxon>
        <taxon>Actinomycetes</taxon>
        <taxon>Micrococcales</taxon>
        <taxon>Microbacteriaceae</taxon>
        <taxon>Curtobacterium</taxon>
    </lineage>
</organism>
<protein>
    <recommendedName>
        <fullName evidence="2">DUF4232 domain-containing protein</fullName>
    </recommendedName>
</protein>
<name>A0ABX0TAZ3_9MICO</name>
<evidence type="ECO:0000259" key="2">
    <source>
        <dbReference type="Pfam" id="PF14016"/>
    </source>
</evidence>
<feature type="region of interest" description="Disordered" evidence="1">
    <location>
        <begin position="40"/>
        <end position="84"/>
    </location>
</feature>
<dbReference type="RefSeq" id="WP_166780649.1">
    <property type="nucleotide sequence ID" value="NZ_JAAOYO010000003.1"/>
</dbReference>
<accession>A0ABX0TAZ3</accession>
<dbReference type="Proteomes" id="UP001318300">
    <property type="component" value="Unassembled WGS sequence"/>
</dbReference>
<comment type="caution">
    <text evidence="3">The sequence shown here is derived from an EMBL/GenBank/DDBJ whole genome shotgun (WGS) entry which is preliminary data.</text>
</comment>
<gene>
    <name evidence="3" type="ORF">E9228_002278</name>
</gene>
<evidence type="ECO:0000313" key="3">
    <source>
        <dbReference type="EMBL" id="NII41631.1"/>
    </source>
</evidence>
<dbReference type="InterPro" id="IPR025326">
    <property type="entry name" value="DUF4232"/>
</dbReference>
<keyword evidence="4" id="KW-1185">Reference proteome</keyword>
<dbReference type="EMBL" id="JAAOYO010000003">
    <property type="protein sequence ID" value="NII41631.1"/>
    <property type="molecule type" value="Genomic_DNA"/>
</dbReference>
<proteinExistence type="predicted"/>
<feature type="domain" description="DUF4232" evidence="2">
    <location>
        <begin position="108"/>
        <end position="243"/>
    </location>
</feature>
<dbReference type="Pfam" id="PF14016">
    <property type="entry name" value="DUF4232"/>
    <property type="match status" value="1"/>
</dbReference>
<sequence length="251" mass="24170">MGQSSRGFGGQVTGRRSLRGVLGTVSVLGAVVLALTGCTSTSSGGGASSAPAGPTTSAPTTSATPASAAPTTPTTPSSTPAASAAAGSTGAAAAGPADGGTASGAGTCATSSLTGSIAEGSGGGAGSVYLNLALRNTGTASCTLQGWPGLSFVGDGNGMQLGAAAALDRSGTHPTVTLAAGQTAYAPLRIVRAENLEPADCTTQQPDGFRVYPPGSKQSLFVASTAYTACRQQSAELLSVRAFVPEGQQER</sequence>
<evidence type="ECO:0000313" key="4">
    <source>
        <dbReference type="Proteomes" id="UP001318300"/>
    </source>
</evidence>